<keyword evidence="3" id="KW-0235">DNA replication</keyword>
<dbReference type="InterPro" id="IPR036185">
    <property type="entry name" value="DNA_heli_DnaB-like_N_sf"/>
</dbReference>
<dbReference type="GO" id="GO:0004386">
    <property type="term" value="F:helicase activity"/>
    <property type="evidence" value="ECO:0007669"/>
    <property type="project" value="UniProtKB-KW"/>
</dbReference>
<dbReference type="PANTHER" id="PTHR30153:SF2">
    <property type="entry name" value="REPLICATIVE DNA HELICASE"/>
    <property type="match status" value="1"/>
</dbReference>
<comment type="caution">
    <text evidence="14">The sequence shown here is derived from an EMBL/GenBank/DDBJ whole genome shotgun (WGS) entry which is preliminary data.</text>
</comment>
<evidence type="ECO:0000256" key="6">
    <source>
        <dbReference type="ARBA" id="ARBA00022806"/>
    </source>
</evidence>
<proteinExistence type="inferred from homology"/>
<keyword evidence="15" id="KW-1185">Reference proteome</keyword>
<keyword evidence="6 14" id="KW-0347">Helicase</keyword>
<evidence type="ECO:0000256" key="5">
    <source>
        <dbReference type="ARBA" id="ARBA00022801"/>
    </source>
</evidence>
<evidence type="ECO:0000256" key="10">
    <source>
        <dbReference type="ARBA" id="ARBA00044969"/>
    </source>
</evidence>
<evidence type="ECO:0000256" key="2">
    <source>
        <dbReference type="ARBA" id="ARBA00022515"/>
    </source>
</evidence>
<dbReference type="Proteomes" id="UP000663814">
    <property type="component" value="Unassembled WGS sequence"/>
</dbReference>
<dbReference type="EMBL" id="JAERPS020000004">
    <property type="protein sequence ID" value="MBZ9612564.1"/>
    <property type="molecule type" value="Genomic_DNA"/>
</dbReference>
<feature type="compositionally biased region" description="Basic and acidic residues" evidence="12">
    <location>
        <begin position="430"/>
        <end position="442"/>
    </location>
</feature>
<dbReference type="Pfam" id="PF00772">
    <property type="entry name" value="DnaB"/>
    <property type="match status" value="1"/>
</dbReference>
<dbReference type="InterPro" id="IPR016136">
    <property type="entry name" value="DNA_helicase_N/primase_C"/>
</dbReference>
<keyword evidence="2" id="KW-0639">Primosome</keyword>
<dbReference type="CDD" id="cd00984">
    <property type="entry name" value="DnaB_C"/>
    <property type="match status" value="1"/>
</dbReference>
<evidence type="ECO:0000256" key="12">
    <source>
        <dbReference type="SAM" id="MobiDB-lite"/>
    </source>
</evidence>
<accession>A0ABS7XAI0</accession>
<evidence type="ECO:0000256" key="4">
    <source>
        <dbReference type="ARBA" id="ARBA00022741"/>
    </source>
</evidence>
<evidence type="ECO:0000256" key="8">
    <source>
        <dbReference type="ARBA" id="ARBA00023125"/>
    </source>
</evidence>
<dbReference type="InterPro" id="IPR007694">
    <property type="entry name" value="DNA_helicase_DnaB-like_C"/>
</dbReference>
<sequence>MEALINFQAEQAVIGGVLHDSGSENALYAIETCKPDDFSVRETQIAWRAIQALSARGRYADIITVTELIQTREPAYEITYLGECYKNTPSQANLKAYANIVKEYGQLRRAAGALNSALAVLHNKSHEPAERINLVLSEVGSIGADETDQQITNLKDHQAALLQHLEEITKKGGNITGLSTGFENLDYMTGGLRNGDLVIVAARPSMGKTTLVLNMLERIAITNNAPQWALFFSLEMPAQQILQKVYASISSTPLAKILNASVMEDNNGFARIGNAMELMKQSRLMVDDKGGQHLTQIQARAKRMAIKQGSNPAVIVVDYLQLIRAEGESQTIRIGNVSAGLKNLAKLMNCPVVALSQLNRNLTGKPTLVNLRDSGSIEQDADMVIFLHDEDYEGQRDEHSLTEIIFAKNRMGKTGSTFLQPELHLSRFTDTKRLPAPKEHQPAKPLKKLYQLD</sequence>
<reference evidence="14 15" key="2">
    <citation type="submission" date="2021-08" db="EMBL/GenBank/DDBJ databases">
        <title>Rheinheimera aquimaris sp. nov., isolated from seawater of the East Sea in Korea.</title>
        <authorList>
            <person name="Kim K.H."/>
            <person name="Wenting R."/>
            <person name="Kim K.R."/>
            <person name="Jeon C.O."/>
        </authorList>
    </citation>
    <scope>NUCLEOTIDE SEQUENCE [LARGE SCALE GENOMIC DNA]</scope>
    <source>
        <strain evidence="14 15">MA-13</strain>
    </source>
</reference>
<evidence type="ECO:0000313" key="15">
    <source>
        <dbReference type="Proteomes" id="UP000663814"/>
    </source>
</evidence>
<evidence type="ECO:0000256" key="7">
    <source>
        <dbReference type="ARBA" id="ARBA00022840"/>
    </source>
</evidence>
<keyword evidence="7" id="KW-0067">ATP-binding</keyword>
<keyword evidence="8" id="KW-0238">DNA-binding</keyword>
<keyword evidence="4" id="KW-0547">Nucleotide-binding</keyword>
<evidence type="ECO:0000256" key="3">
    <source>
        <dbReference type="ARBA" id="ARBA00022705"/>
    </source>
</evidence>
<gene>
    <name evidence="14" type="ORF">I4W93_013245</name>
</gene>
<evidence type="ECO:0000259" key="13">
    <source>
        <dbReference type="PROSITE" id="PS51199"/>
    </source>
</evidence>
<feature type="region of interest" description="Disordered" evidence="12">
    <location>
        <begin position="430"/>
        <end position="453"/>
    </location>
</feature>
<dbReference type="SUPFAM" id="SSF52540">
    <property type="entry name" value="P-loop containing nucleoside triphosphate hydrolases"/>
    <property type="match status" value="1"/>
</dbReference>
<dbReference type="InterPro" id="IPR027417">
    <property type="entry name" value="P-loop_NTPase"/>
</dbReference>
<organism evidence="14 15">
    <name type="scientific">Rheinheimera maricola</name>
    <dbReference type="NCBI Taxonomy" id="2793282"/>
    <lineage>
        <taxon>Bacteria</taxon>
        <taxon>Pseudomonadati</taxon>
        <taxon>Pseudomonadota</taxon>
        <taxon>Gammaproteobacteria</taxon>
        <taxon>Chromatiales</taxon>
        <taxon>Chromatiaceae</taxon>
        <taxon>Rheinheimera</taxon>
    </lineage>
</organism>
<evidence type="ECO:0000256" key="11">
    <source>
        <dbReference type="ARBA" id="ARBA00048954"/>
    </source>
</evidence>
<keyword evidence="9" id="KW-0413">Isomerase</keyword>
<dbReference type="RefSeq" id="WP_205311322.1">
    <property type="nucleotide sequence ID" value="NZ_JAERPS020000004.1"/>
</dbReference>
<comment type="catalytic activity">
    <reaction evidence="11">
        <text>ATP + H2O = ADP + phosphate + H(+)</text>
        <dbReference type="Rhea" id="RHEA:13065"/>
        <dbReference type="ChEBI" id="CHEBI:15377"/>
        <dbReference type="ChEBI" id="CHEBI:15378"/>
        <dbReference type="ChEBI" id="CHEBI:30616"/>
        <dbReference type="ChEBI" id="CHEBI:43474"/>
        <dbReference type="ChEBI" id="CHEBI:456216"/>
        <dbReference type="EC" id="5.6.2.3"/>
    </reaction>
</comment>
<feature type="domain" description="SF4 helicase" evidence="13">
    <location>
        <begin position="171"/>
        <end position="435"/>
    </location>
</feature>
<dbReference type="InterPro" id="IPR007693">
    <property type="entry name" value="DNA_helicase_DnaB-like_N"/>
</dbReference>
<comment type="similarity">
    <text evidence="1">Belongs to the helicase family. DnaB subfamily.</text>
</comment>
<dbReference type="Pfam" id="PF03796">
    <property type="entry name" value="DnaB_C"/>
    <property type="match status" value="1"/>
</dbReference>
<protein>
    <recommendedName>
        <fullName evidence="10">DNA 5'-3' helicase</fullName>
        <ecNumber evidence="10">5.6.2.3</ecNumber>
    </recommendedName>
</protein>
<dbReference type="EC" id="5.6.2.3" evidence="10"/>
<evidence type="ECO:0000313" key="14">
    <source>
        <dbReference type="EMBL" id="MBZ9612564.1"/>
    </source>
</evidence>
<evidence type="ECO:0000256" key="1">
    <source>
        <dbReference type="ARBA" id="ARBA00008428"/>
    </source>
</evidence>
<dbReference type="PROSITE" id="PS51199">
    <property type="entry name" value="SF4_HELICASE"/>
    <property type="match status" value="1"/>
</dbReference>
<keyword evidence="5" id="KW-0378">Hydrolase</keyword>
<evidence type="ECO:0000256" key="9">
    <source>
        <dbReference type="ARBA" id="ARBA00023235"/>
    </source>
</evidence>
<dbReference type="PANTHER" id="PTHR30153">
    <property type="entry name" value="REPLICATIVE DNA HELICASE DNAB"/>
    <property type="match status" value="1"/>
</dbReference>
<dbReference type="SUPFAM" id="SSF48024">
    <property type="entry name" value="N-terminal domain of DnaB helicase"/>
    <property type="match status" value="1"/>
</dbReference>
<name>A0ABS7XAI0_9GAMM</name>
<dbReference type="Gene3D" id="1.10.860.10">
    <property type="entry name" value="DNAb Helicase, Chain A"/>
    <property type="match status" value="1"/>
</dbReference>
<dbReference type="Gene3D" id="3.40.50.300">
    <property type="entry name" value="P-loop containing nucleotide triphosphate hydrolases"/>
    <property type="match status" value="1"/>
</dbReference>
<reference evidence="14 15" key="1">
    <citation type="submission" date="2020-12" db="EMBL/GenBank/DDBJ databases">
        <authorList>
            <person name="Ruan W."/>
            <person name="Khan S.A."/>
            <person name="Jeon C.O."/>
        </authorList>
    </citation>
    <scope>NUCLEOTIDE SEQUENCE [LARGE SCALE GENOMIC DNA]</scope>
    <source>
        <strain evidence="14 15">MA-13</strain>
    </source>
</reference>